<feature type="compositionally biased region" description="Low complexity" evidence="1">
    <location>
        <begin position="170"/>
        <end position="186"/>
    </location>
</feature>
<feature type="region of interest" description="Disordered" evidence="1">
    <location>
        <begin position="643"/>
        <end position="681"/>
    </location>
</feature>
<dbReference type="CDD" id="cd05402">
    <property type="entry name" value="NT_PAP_TUTase"/>
    <property type="match status" value="1"/>
</dbReference>
<dbReference type="Gene3D" id="3.30.460.10">
    <property type="entry name" value="Beta Polymerase, domain 2"/>
    <property type="match status" value="1"/>
</dbReference>
<dbReference type="Proteomes" id="UP000221165">
    <property type="component" value="Unassembled WGS sequence"/>
</dbReference>
<feature type="region of interest" description="Disordered" evidence="1">
    <location>
        <begin position="166"/>
        <end position="186"/>
    </location>
</feature>
<evidence type="ECO:0000256" key="1">
    <source>
        <dbReference type="SAM" id="MobiDB-lite"/>
    </source>
</evidence>
<feature type="compositionally biased region" description="Basic and acidic residues" evidence="1">
    <location>
        <begin position="11"/>
        <end position="24"/>
    </location>
</feature>
<evidence type="ECO:0000313" key="4">
    <source>
        <dbReference type="Proteomes" id="UP000221165"/>
    </source>
</evidence>
<dbReference type="InterPro" id="IPR054708">
    <property type="entry name" value="MTPAP-like_central"/>
</dbReference>
<dbReference type="PANTHER" id="PTHR12271">
    <property type="entry name" value="POLY A POLYMERASE CID PAP -RELATED"/>
    <property type="match status" value="1"/>
</dbReference>
<evidence type="ECO:0000259" key="2">
    <source>
        <dbReference type="Pfam" id="PF22600"/>
    </source>
</evidence>
<name>A0A2C6LA70_9APIC</name>
<evidence type="ECO:0000313" key="3">
    <source>
        <dbReference type="EMBL" id="PHJ23916.1"/>
    </source>
</evidence>
<gene>
    <name evidence="3" type="ORF">CSUI_002234</name>
</gene>
<feature type="region of interest" description="Disordered" evidence="1">
    <location>
        <begin position="894"/>
        <end position="916"/>
    </location>
</feature>
<sequence>MAQSTHMKSHGSKEIFEKGRRARGEQPSARMSQDHRAHKLRTPSLSRHQRRRWKTSTGFPSAPSCSPLKPSVACCASLVLSCSGYSPPGRPDCCSSSLRLPLLPSFASRPSARTTSGVSFTLSGVSPSFYRPVSFRFFVVSLAAPSRHAAGSALCQELTTPQSVRRLGQPLPTVSSSLPSPRNRADPSSPFSVSPCLSSVKCCTALVRSLPFRSFLYSYFSGHAFSFRRRNPSHPCSTASTSSPPHAQWEVSPASLLCSFAFSPLSSFFRPFSLYKCKEDSELSSCILARRRPERFPSFSLPGFLFPSSGQLKLNFNARQCLSSACICCSFSEIFSVGRIAPGTSAPIQANHLSFSFKSFFPSSSRGKHRDGYFSRGGNPVPSGSSFPAASAGLSCTSAFTVRSLLLLSAQWSFWKQLSAVSCIRSHRDHVPKANTCTMYFYSPSRSRHTSVVSRNTFRSGIGCVLPEDKTAFLRELPSAHSVDRAGQVIPPAVVPNRGTRTIITKPHWYSGGNWRSSMLSSPMEVFDQDSDDGSEEEEVNQGPDQHPGFELSCRGVGKQQGGLKTQEITRCGGDSGLPRKGTKKQQKIREERSSAARRVLQKEARMVGHSGLRNAAMEVTKIEAEEDEEEGSSPLLDAFASLREKKDSESAARRARGLDNGRHFSAPLSERKGPVNRHLFSPDARDHILDEQNNTTSHIPAGSSHPPSEAATLPHPPRAAPSATPSSPPVSSSWEFCETLGSSSVLSALSAEMSHLEKAMLPGVEQTNAMKTFLSQLQDLLSGGVLEACVVTPFGSAVNGLWTPQSDLDVCVQVKGAYTRAQQIKVLRQIAHALHPVQSHIVEPRFQARVPIIHWTPRFQVSGHVSGGTLLDSQRLEDGRSAALGIPQQRNHIVKDGRKQGMEGGGEAPSRRTGQPSMVACDISVNNLLAVVNSKLLGAYVHTDKRLRTLGYSVKWWAKGRNINDRARGTVSSFSLILMLIHFLQRHANPPVLPSLQDIAIHQQAPPVYIGGVDCRYTSDRTAIERELAFLRNGRAANTRSPGTLLLQFFHYYGYEYKGGVISIRDTSGFIRESHPSDTGFFLPGEKTAAARRGGGLGWTLEEQARVCVSSSERHSENDVFGPLANSLPLADIHNFGGDYLVVDNPFEVGKDVCNVLPCQYQRIRHEFRRAFRMLSDGSTLRQVAAPDARSALRW</sequence>
<dbReference type="EMBL" id="MIGC01000930">
    <property type="protein sequence ID" value="PHJ23916.1"/>
    <property type="molecule type" value="Genomic_DNA"/>
</dbReference>
<keyword evidence="3" id="KW-0808">Transferase</keyword>
<feature type="region of interest" description="Disordered" evidence="1">
    <location>
        <begin position="525"/>
        <end position="596"/>
    </location>
</feature>
<dbReference type="GeneID" id="94425647"/>
<dbReference type="AlphaFoldDB" id="A0A2C6LA70"/>
<feature type="compositionally biased region" description="Basic residues" evidence="1">
    <location>
        <begin position="36"/>
        <end position="54"/>
    </location>
</feature>
<feature type="region of interest" description="Disordered" evidence="1">
    <location>
        <begin position="695"/>
        <end position="734"/>
    </location>
</feature>
<dbReference type="OrthoDB" id="2274644at2759"/>
<feature type="compositionally biased region" description="Basic and acidic residues" evidence="1">
    <location>
        <begin position="643"/>
        <end position="663"/>
    </location>
</feature>
<protein>
    <submittedName>
        <fullName evidence="3">Polynucleotide adenylyltransferase</fullName>
    </submittedName>
</protein>
<feature type="compositionally biased region" description="Low complexity" evidence="1">
    <location>
        <begin position="721"/>
        <end position="734"/>
    </location>
</feature>
<comment type="caution">
    <text evidence="3">The sequence shown here is derived from an EMBL/GenBank/DDBJ whole genome shotgun (WGS) entry which is preliminary data.</text>
</comment>
<feature type="domain" description="Poly(A) RNA polymerase mitochondrial-like central palm" evidence="2">
    <location>
        <begin position="750"/>
        <end position="856"/>
    </location>
</feature>
<dbReference type="Gene3D" id="1.10.1410.10">
    <property type="match status" value="1"/>
</dbReference>
<dbReference type="SUPFAM" id="SSF81301">
    <property type="entry name" value="Nucleotidyltransferase"/>
    <property type="match status" value="1"/>
</dbReference>
<proteinExistence type="predicted"/>
<dbReference type="SUPFAM" id="SSF81631">
    <property type="entry name" value="PAP/OAS1 substrate-binding domain"/>
    <property type="match status" value="1"/>
</dbReference>
<keyword evidence="3" id="KW-0548">Nucleotidyltransferase</keyword>
<dbReference type="GO" id="GO:0016779">
    <property type="term" value="F:nucleotidyltransferase activity"/>
    <property type="evidence" value="ECO:0007669"/>
    <property type="project" value="UniProtKB-KW"/>
</dbReference>
<dbReference type="GO" id="GO:0031123">
    <property type="term" value="P:RNA 3'-end processing"/>
    <property type="evidence" value="ECO:0007669"/>
    <property type="project" value="TreeGrafter"/>
</dbReference>
<dbReference type="InterPro" id="IPR043519">
    <property type="entry name" value="NT_sf"/>
</dbReference>
<dbReference type="Pfam" id="PF22600">
    <property type="entry name" value="MTPAP-like_central"/>
    <property type="match status" value="1"/>
</dbReference>
<organism evidence="3 4">
    <name type="scientific">Cystoisospora suis</name>
    <dbReference type="NCBI Taxonomy" id="483139"/>
    <lineage>
        <taxon>Eukaryota</taxon>
        <taxon>Sar</taxon>
        <taxon>Alveolata</taxon>
        <taxon>Apicomplexa</taxon>
        <taxon>Conoidasida</taxon>
        <taxon>Coccidia</taxon>
        <taxon>Eucoccidiorida</taxon>
        <taxon>Eimeriorina</taxon>
        <taxon>Sarcocystidae</taxon>
        <taxon>Cystoisospora</taxon>
    </lineage>
</organism>
<dbReference type="RefSeq" id="XP_067925590.1">
    <property type="nucleotide sequence ID" value="XM_068062436.1"/>
</dbReference>
<accession>A0A2C6LA70</accession>
<reference evidence="3 4" key="1">
    <citation type="journal article" date="2017" name="Int. J. Parasitol.">
        <title>The genome of the protozoan parasite Cystoisospora suis and a reverse vaccinology approach to identify vaccine candidates.</title>
        <authorList>
            <person name="Palmieri N."/>
            <person name="Shrestha A."/>
            <person name="Ruttkowski B."/>
            <person name="Beck T."/>
            <person name="Vogl C."/>
            <person name="Tomley F."/>
            <person name="Blake D.P."/>
            <person name="Joachim A."/>
        </authorList>
    </citation>
    <scope>NUCLEOTIDE SEQUENCE [LARGE SCALE GENOMIC DNA]</scope>
    <source>
        <strain evidence="3 4">Wien I</strain>
    </source>
</reference>
<feature type="compositionally biased region" description="Acidic residues" evidence="1">
    <location>
        <begin position="527"/>
        <end position="540"/>
    </location>
</feature>
<dbReference type="PANTHER" id="PTHR12271:SF40">
    <property type="entry name" value="POLY(A) RNA POLYMERASE GLD2"/>
    <property type="match status" value="1"/>
</dbReference>
<dbReference type="VEuPathDB" id="ToxoDB:CSUI_002234"/>
<feature type="region of interest" description="Disordered" evidence="1">
    <location>
        <begin position="1"/>
        <end position="67"/>
    </location>
</feature>
<keyword evidence="4" id="KW-1185">Reference proteome</keyword>